<reference evidence="3 4" key="1">
    <citation type="submission" date="2016-11" db="EMBL/GenBank/DDBJ databases">
        <title>Trade-off between light-utilization and light-protection in marine flavobacteria.</title>
        <authorList>
            <person name="Kumagai Y."/>
        </authorList>
    </citation>
    <scope>NUCLEOTIDE SEQUENCE [LARGE SCALE GENOMIC DNA]</scope>
    <source>
        <strain evidence="3 4">JCM 17109</strain>
    </source>
</reference>
<gene>
    <name evidence="3" type="ORF">BST86_03475</name>
</gene>
<evidence type="ECO:0000259" key="2">
    <source>
        <dbReference type="Pfam" id="PF03781"/>
    </source>
</evidence>
<dbReference type="Gene3D" id="3.90.1580.10">
    <property type="entry name" value="paralog of FGE (formylglycine-generating enzyme)"/>
    <property type="match status" value="1"/>
</dbReference>
<feature type="signal peptide" evidence="1">
    <location>
        <begin position="1"/>
        <end position="29"/>
    </location>
</feature>
<dbReference type="InterPro" id="IPR042095">
    <property type="entry name" value="SUMF_sf"/>
</dbReference>
<feature type="chain" id="PRO_5015640520" evidence="1">
    <location>
        <begin position="30"/>
        <end position="374"/>
    </location>
</feature>
<dbReference type="SUPFAM" id="SSF56436">
    <property type="entry name" value="C-type lectin-like"/>
    <property type="match status" value="1"/>
</dbReference>
<name>A0A2S9WRT8_9FLAO</name>
<dbReference type="InterPro" id="IPR051043">
    <property type="entry name" value="Sulfatase_Mod_Factor_Kinase"/>
</dbReference>
<dbReference type="PANTHER" id="PTHR23150">
    <property type="entry name" value="SULFATASE MODIFYING FACTOR 1, 2"/>
    <property type="match status" value="1"/>
</dbReference>
<evidence type="ECO:0000256" key="1">
    <source>
        <dbReference type="SAM" id="SignalP"/>
    </source>
</evidence>
<protein>
    <submittedName>
        <fullName evidence="3">Sulfatase</fullName>
    </submittedName>
</protein>
<proteinExistence type="predicted"/>
<dbReference type="GO" id="GO:0120147">
    <property type="term" value="F:formylglycine-generating oxidase activity"/>
    <property type="evidence" value="ECO:0007669"/>
    <property type="project" value="TreeGrafter"/>
</dbReference>
<dbReference type="InterPro" id="IPR016187">
    <property type="entry name" value="CTDL_fold"/>
</dbReference>
<dbReference type="PROSITE" id="PS51257">
    <property type="entry name" value="PROKAR_LIPOPROTEIN"/>
    <property type="match status" value="1"/>
</dbReference>
<accession>A0A2S9WRT8</accession>
<dbReference type="Pfam" id="PF03781">
    <property type="entry name" value="FGE-sulfatase"/>
    <property type="match status" value="1"/>
</dbReference>
<keyword evidence="1" id="KW-0732">Signal</keyword>
<sequence>MTFNNYRSRKSLIKLVVINTLLFSAIACKKSVDVVNDTPDDATIVEVEKAPFEAPEGMVWVPGKTFTMGAKDSDAMAMPREKPSHEVRVDGFFMDATEVTNDEFSAFAKATQYKTIAERPIDWEQMKKELPEGTPKPADSILQPGSLVFNKDVEGVVNMNNYAQWWKWKIGANWRQPYGPGSSIEGKRNYPVVHIAYEDALAYCKWANRKLPTEAQWESAAQGTETQQIFTWGDDSSKIGQKSNTWKGQFPVNNTGADGFKYVAPVKSFDPNSLGLYDMAGNVWEWTSDLYNEDYYQTLPKDQVISNPQGADTYKNRQNPYQEEMVMKGGSYLCHASYCASYRISARMSTSRDSGSDHLGFRTVATPAMIAAKN</sequence>
<dbReference type="OrthoDB" id="9768004at2"/>
<dbReference type="Proteomes" id="UP000239532">
    <property type="component" value="Unassembled WGS sequence"/>
</dbReference>
<dbReference type="AlphaFoldDB" id="A0A2S9WRT8"/>
<organism evidence="3 4">
    <name type="scientific">Nonlabens agnitus</name>
    <dbReference type="NCBI Taxonomy" id="870484"/>
    <lineage>
        <taxon>Bacteria</taxon>
        <taxon>Pseudomonadati</taxon>
        <taxon>Bacteroidota</taxon>
        <taxon>Flavobacteriia</taxon>
        <taxon>Flavobacteriales</taxon>
        <taxon>Flavobacteriaceae</taxon>
        <taxon>Nonlabens</taxon>
    </lineage>
</organism>
<comment type="caution">
    <text evidence="3">The sequence shown here is derived from an EMBL/GenBank/DDBJ whole genome shotgun (WGS) entry which is preliminary data.</text>
</comment>
<keyword evidence="4" id="KW-1185">Reference proteome</keyword>
<evidence type="ECO:0000313" key="3">
    <source>
        <dbReference type="EMBL" id="PRP66214.1"/>
    </source>
</evidence>
<feature type="domain" description="Sulfatase-modifying factor enzyme-like" evidence="2">
    <location>
        <begin position="56"/>
        <end position="364"/>
    </location>
</feature>
<dbReference type="PANTHER" id="PTHR23150:SF19">
    <property type="entry name" value="FORMYLGLYCINE-GENERATING ENZYME"/>
    <property type="match status" value="1"/>
</dbReference>
<dbReference type="InterPro" id="IPR005532">
    <property type="entry name" value="SUMF_dom"/>
</dbReference>
<dbReference type="RefSeq" id="WP_105982052.1">
    <property type="nucleotide sequence ID" value="NZ_MQUC01000003.1"/>
</dbReference>
<dbReference type="EMBL" id="MQUC01000003">
    <property type="protein sequence ID" value="PRP66214.1"/>
    <property type="molecule type" value="Genomic_DNA"/>
</dbReference>
<evidence type="ECO:0000313" key="4">
    <source>
        <dbReference type="Proteomes" id="UP000239532"/>
    </source>
</evidence>